<keyword evidence="3" id="KW-1185">Reference proteome</keyword>
<proteinExistence type="predicted"/>
<keyword evidence="1" id="KW-0812">Transmembrane</keyword>
<evidence type="ECO:0000313" key="3">
    <source>
        <dbReference type="Proteomes" id="UP000629619"/>
    </source>
</evidence>
<organism evidence="2 3">
    <name type="scientific">Actinoplanes siamensis</name>
    <dbReference type="NCBI Taxonomy" id="1223317"/>
    <lineage>
        <taxon>Bacteria</taxon>
        <taxon>Bacillati</taxon>
        <taxon>Actinomycetota</taxon>
        <taxon>Actinomycetes</taxon>
        <taxon>Micromonosporales</taxon>
        <taxon>Micromonosporaceae</taxon>
        <taxon>Actinoplanes</taxon>
    </lineage>
</organism>
<keyword evidence="1" id="KW-1133">Transmembrane helix</keyword>
<dbReference type="RefSeq" id="WP_239102861.1">
    <property type="nucleotide sequence ID" value="NZ_BOMW01000044.1"/>
</dbReference>
<gene>
    <name evidence="2" type="ORF">Asi03nite_45570</name>
</gene>
<name>A0A919NA51_9ACTN</name>
<sequence>MVQAQSTATASAPLRSSPLWQPLAVVLIAISTVWFLSFTLPLFIPRFFDPAIAPVRVLHGGFGILALITAVLQIWPGVRRRYPRFHRWNGRVYLFGGVLPGSLLLVAVLFALRNPANTADFFWSMVWLGTSAVAWRAARRREYMKHRQWMAYSVAITLVAVSNAALVVVAPHIAWLVSPAVVYDSLHWFPWVTHLAIAHWIVKHSSAVPYPARRRATEVPARLG</sequence>
<feature type="transmembrane region" description="Helical" evidence="1">
    <location>
        <begin position="149"/>
        <end position="173"/>
    </location>
</feature>
<keyword evidence="1" id="KW-0472">Membrane</keyword>
<accession>A0A919NA51</accession>
<evidence type="ECO:0008006" key="4">
    <source>
        <dbReference type="Google" id="ProtNLM"/>
    </source>
</evidence>
<dbReference type="Proteomes" id="UP000629619">
    <property type="component" value="Unassembled WGS sequence"/>
</dbReference>
<feature type="transmembrane region" description="Helical" evidence="1">
    <location>
        <begin position="118"/>
        <end position="137"/>
    </location>
</feature>
<feature type="transmembrane region" description="Helical" evidence="1">
    <location>
        <begin position="23"/>
        <end position="44"/>
    </location>
</feature>
<dbReference type="AlphaFoldDB" id="A0A919NA51"/>
<dbReference type="Pfam" id="PF10067">
    <property type="entry name" value="DUF2306"/>
    <property type="match status" value="1"/>
</dbReference>
<comment type="caution">
    <text evidence="2">The sequence shown here is derived from an EMBL/GenBank/DDBJ whole genome shotgun (WGS) entry which is preliminary data.</text>
</comment>
<reference evidence="2" key="1">
    <citation type="submission" date="2021-01" db="EMBL/GenBank/DDBJ databases">
        <title>Whole genome shotgun sequence of Actinoplanes siamensis NBRC 109076.</title>
        <authorList>
            <person name="Komaki H."/>
            <person name="Tamura T."/>
        </authorList>
    </citation>
    <scope>NUCLEOTIDE SEQUENCE</scope>
    <source>
        <strain evidence="2">NBRC 109076</strain>
    </source>
</reference>
<feature type="transmembrane region" description="Helical" evidence="1">
    <location>
        <begin position="56"/>
        <end position="78"/>
    </location>
</feature>
<evidence type="ECO:0000313" key="2">
    <source>
        <dbReference type="EMBL" id="GIF07019.1"/>
    </source>
</evidence>
<feature type="transmembrane region" description="Helical" evidence="1">
    <location>
        <begin position="90"/>
        <end position="112"/>
    </location>
</feature>
<dbReference type="EMBL" id="BOMW01000044">
    <property type="protein sequence ID" value="GIF07019.1"/>
    <property type="molecule type" value="Genomic_DNA"/>
</dbReference>
<dbReference type="InterPro" id="IPR018750">
    <property type="entry name" value="DUF2306_membrane"/>
</dbReference>
<evidence type="ECO:0000256" key="1">
    <source>
        <dbReference type="SAM" id="Phobius"/>
    </source>
</evidence>
<protein>
    <recommendedName>
        <fullName evidence="4">DUF2306 domain-containing protein</fullName>
    </recommendedName>
</protein>